<dbReference type="InterPro" id="IPR011008">
    <property type="entry name" value="Dimeric_a/b-barrel"/>
</dbReference>
<keyword evidence="2" id="KW-0503">Monooxygenase</keyword>
<feature type="domain" description="ABM" evidence="1">
    <location>
        <begin position="67"/>
        <end position="153"/>
    </location>
</feature>
<keyword evidence="3" id="KW-1185">Reference proteome</keyword>
<dbReference type="PANTHER" id="PTHR34474">
    <property type="entry name" value="SIGNAL TRANSDUCTION PROTEIN TRAP"/>
    <property type="match status" value="1"/>
</dbReference>
<dbReference type="PANTHER" id="PTHR34474:SF2">
    <property type="entry name" value="SIGNAL TRANSDUCTION PROTEIN TRAP"/>
    <property type="match status" value="1"/>
</dbReference>
<keyword evidence="2" id="KW-0560">Oxidoreductase</keyword>
<name>A0A5R9FB12_9BACL</name>
<sequence>MNVYLAFGTGAYLQKMKEQHSDLKKLFLLFSSGSSVLLHETEAKSFFSTGKAFEVIDAAGGYEDAGFAVMNNIPVQRDERAVFESRFKERAGLVEKEPGCKGIRILRPKDDDTYVVLTLWKKKKDFENWQESDSYKEAHKNRNTSNGLPSTVFSGKPYIRTYFISDDEEV</sequence>
<dbReference type="OrthoDB" id="2352283at2"/>
<evidence type="ECO:0000259" key="1">
    <source>
        <dbReference type="PROSITE" id="PS51725"/>
    </source>
</evidence>
<accession>A0A5R9FB12</accession>
<dbReference type="Gene3D" id="3.30.70.100">
    <property type="match status" value="1"/>
</dbReference>
<protein>
    <submittedName>
        <fullName evidence="2">Antibiotic biosynthesis monooxygenase</fullName>
    </submittedName>
</protein>
<dbReference type="RefSeq" id="WP_138124177.1">
    <property type="nucleotide sequence ID" value="NZ_SWLG01000004.1"/>
</dbReference>
<dbReference type="PROSITE" id="PS51725">
    <property type="entry name" value="ABM"/>
    <property type="match status" value="1"/>
</dbReference>
<comment type="caution">
    <text evidence="2">The sequence shown here is derived from an EMBL/GenBank/DDBJ whole genome shotgun (WGS) entry which is preliminary data.</text>
</comment>
<dbReference type="SUPFAM" id="SSF54909">
    <property type="entry name" value="Dimeric alpha+beta barrel"/>
    <property type="match status" value="1"/>
</dbReference>
<evidence type="ECO:0000313" key="2">
    <source>
        <dbReference type="EMBL" id="TLS38073.1"/>
    </source>
</evidence>
<dbReference type="Proteomes" id="UP000308230">
    <property type="component" value="Unassembled WGS sequence"/>
</dbReference>
<reference evidence="2 3" key="1">
    <citation type="submission" date="2019-04" db="EMBL/GenBank/DDBJ databases">
        <title>Bacillus caeni sp. nov., a bacterium isolated from mangrove sediment.</title>
        <authorList>
            <person name="Huang H."/>
            <person name="Mo K."/>
            <person name="Hu Y."/>
        </authorList>
    </citation>
    <scope>NUCLEOTIDE SEQUENCE [LARGE SCALE GENOMIC DNA]</scope>
    <source>
        <strain evidence="2 3">HB172195</strain>
    </source>
</reference>
<dbReference type="InterPro" id="IPR007138">
    <property type="entry name" value="ABM_dom"/>
</dbReference>
<dbReference type="EMBL" id="SWLG01000004">
    <property type="protein sequence ID" value="TLS38073.1"/>
    <property type="molecule type" value="Genomic_DNA"/>
</dbReference>
<gene>
    <name evidence="2" type="ORF">FCL54_05885</name>
</gene>
<proteinExistence type="predicted"/>
<dbReference type="GO" id="GO:0004497">
    <property type="term" value="F:monooxygenase activity"/>
    <property type="evidence" value="ECO:0007669"/>
    <property type="project" value="UniProtKB-KW"/>
</dbReference>
<organism evidence="2 3">
    <name type="scientific">Exobacillus caeni</name>
    <dbReference type="NCBI Taxonomy" id="2574798"/>
    <lineage>
        <taxon>Bacteria</taxon>
        <taxon>Bacillati</taxon>
        <taxon>Bacillota</taxon>
        <taxon>Bacilli</taxon>
        <taxon>Bacillales</taxon>
        <taxon>Guptibacillaceae</taxon>
        <taxon>Exobacillus</taxon>
    </lineage>
</organism>
<dbReference type="InterPro" id="IPR050404">
    <property type="entry name" value="Heme-degrading_MO"/>
</dbReference>
<evidence type="ECO:0000313" key="3">
    <source>
        <dbReference type="Proteomes" id="UP000308230"/>
    </source>
</evidence>
<dbReference type="Pfam" id="PF03992">
    <property type="entry name" value="ABM"/>
    <property type="match status" value="1"/>
</dbReference>
<dbReference type="AlphaFoldDB" id="A0A5R9FB12"/>